<keyword evidence="4" id="KW-0255">Endonuclease</keyword>
<comment type="caution">
    <text evidence="10">The sequence shown here is derived from an EMBL/GenBank/DDBJ whole genome shotgun (WGS) entry which is preliminary data.</text>
</comment>
<dbReference type="EMBL" id="LGHJ01000028">
    <property type="protein sequence ID" value="KPL70944.1"/>
    <property type="molecule type" value="Genomic_DNA"/>
</dbReference>
<evidence type="ECO:0000256" key="3">
    <source>
        <dbReference type="ARBA" id="ARBA00022722"/>
    </source>
</evidence>
<dbReference type="STRING" id="360411.AC812_16625"/>
<keyword evidence="7" id="KW-0051">Antiviral defense</keyword>
<proteinExistence type="inferred from homology"/>
<evidence type="ECO:0000259" key="9">
    <source>
        <dbReference type="Pfam" id="PF03787"/>
    </source>
</evidence>
<evidence type="ECO:0000313" key="10">
    <source>
        <dbReference type="EMBL" id="KPL70944.1"/>
    </source>
</evidence>
<keyword evidence="6" id="KW-0694">RNA-binding</keyword>
<dbReference type="GO" id="GO:0004519">
    <property type="term" value="F:endonuclease activity"/>
    <property type="evidence" value="ECO:0007669"/>
    <property type="project" value="UniProtKB-KW"/>
</dbReference>
<dbReference type="Proteomes" id="UP000050514">
    <property type="component" value="Unassembled WGS sequence"/>
</dbReference>
<evidence type="ECO:0000256" key="5">
    <source>
        <dbReference type="ARBA" id="ARBA00022801"/>
    </source>
</evidence>
<keyword evidence="5" id="KW-0378">Hydrolase</keyword>
<protein>
    <recommendedName>
        <fullName evidence="2">CRISPR system Cms endoribonuclease Csm3</fullName>
    </recommendedName>
    <alternativeName>
        <fullName evidence="8">CRISPR type III A-associated RAMP protein Csm3</fullName>
    </alternativeName>
</protein>
<dbReference type="NCBIfam" id="TIGR02582">
    <property type="entry name" value="cas7_TM1809"/>
    <property type="match status" value="1"/>
</dbReference>
<evidence type="ECO:0000256" key="7">
    <source>
        <dbReference type="ARBA" id="ARBA00023118"/>
    </source>
</evidence>
<keyword evidence="3" id="KW-0540">Nuclease</keyword>
<dbReference type="GO" id="GO:0016787">
    <property type="term" value="F:hydrolase activity"/>
    <property type="evidence" value="ECO:0007669"/>
    <property type="project" value="UniProtKB-KW"/>
</dbReference>
<dbReference type="InterPro" id="IPR052216">
    <property type="entry name" value="CRISPR_Csm3_endoribonuclease"/>
</dbReference>
<evidence type="ECO:0000256" key="1">
    <source>
        <dbReference type="ARBA" id="ARBA00006342"/>
    </source>
</evidence>
<comment type="similarity">
    <text evidence="1">Belongs to the CRISPR-associated Csm3 family.</text>
</comment>
<evidence type="ECO:0000256" key="2">
    <source>
        <dbReference type="ARBA" id="ARBA00022150"/>
    </source>
</evidence>
<dbReference type="GO" id="GO:0051607">
    <property type="term" value="P:defense response to virus"/>
    <property type="evidence" value="ECO:0007669"/>
    <property type="project" value="UniProtKB-KW"/>
</dbReference>
<evidence type="ECO:0000256" key="6">
    <source>
        <dbReference type="ARBA" id="ARBA00022884"/>
    </source>
</evidence>
<dbReference type="PANTHER" id="PTHR35579:SF3">
    <property type="entry name" value="CRISPR SYSTEM CMS ENDORIBONUCLEASE CSM3"/>
    <property type="match status" value="1"/>
</dbReference>
<sequence>MNNNKIQLKGRVLIHFDVVAQTGLHIGGTESGIEIGGVDKTVIRDPLTNRPYIPGSSLRGKMRSLLEKYKGLPQNQRIGQGYIHSCGAENNKHSDTYLNCDVCTTFGVPGEREFATPTRLIVRDVFMDEESVKALENAGTDLPYTEVKTEVSIDRVTSAANPRQMERVPAGTRFSNAELVYSVYEGANCDAKKDVQRLKVIVEGLQLLLDDYLGGLGSRGSGKVEIQNIRLAWRGKDYSAEPKKLGEFETVAELAAGLSGLQQQILAEL</sequence>
<dbReference type="InterPro" id="IPR005537">
    <property type="entry name" value="RAMP_III_fam"/>
</dbReference>
<evidence type="ECO:0000313" key="11">
    <source>
        <dbReference type="Proteomes" id="UP000050514"/>
    </source>
</evidence>
<feature type="domain" description="CRISPR type III-associated protein" evidence="9">
    <location>
        <begin position="20"/>
        <end position="225"/>
    </location>
</feature>
<evidence type="ECO:0000256" key="4">
    <source>
        <dbReference type="ARBA" id="ARBA00022759"/>
    </source>
</evidence>
<dbReference type="AlphaFoldDB" id="A0A0P6WQ92"/>
<reference evidence="10 11" key="1">
    <citation type="submission" date="2015-07" db="EMBL/GenBank/DDBJ databases">
        <title>Draft genome of Bellilinea caldifistulae DSM 17877.</title>
        <authorList>
            <person name="Hemp J."/>
            <person name="Ward L.M."/>
            <person name="Pace L.A."/>
            <person name="Fischer W.W."/>
        </authorList>
    </citation>
    <scope>NUCLEOTIDE SEQUENCE [LARGE SCALE GENOMIC DNA]</scope>
    <source>
        <strain evidence="10 11">GOMI-1</strain>
    </source>
</reference>
<dbReference type="InterPro" id="IPR013412">
    <property type="entry name" value="CRISPR-assoc_RAMP_Csm3"/>
</dbReference>
<dbReference type="Pfam" id="PF03787">
    <property type="entry name" value="RAMPs"/>
    <property type="match status" value="1"/>
</dbReference>
<dbReference type="PATRIC" id="fig|360411.5.peg.1877"/>
<dbReference type="OrthoDB" id="1063910at2"/>
<accession>A0A0P6WQ92</accession>
<name>A0A0P6WQ92_9CHLR</name>
<gene>
    <name evidence="10" type="ORF">AC812_16625</name>
</gene>
<organism evidence="10 11">
    <name type="scientific">Bellilinea caldifistulae</name>
    <dbReference type="NCBI Taxonomy" id="360411"/>
    <lineage>
        <taxon>Bacteria</taxon>
        <taxon>Bacillati</taxon>
        <taxon>Chloroflexota</taxon>
        <taxon>Anaerolineae</taxon>
        <taxon>Anaerolineales</taxon>
        <taxon>Anaerolineaceae</taxon>
        <taxon>Bellilinea</taxon>
    </lineage>
</organism>
<dbReference type="GO" id="GO:0003723">
    <property type="term" value="F:RNA binding"/>
    <property type="evidence" value="ECO:0007669"/>
    <property type="project" value="UniProtKB-KW"/>
</dbReference>
<dbReference type="PANTHER" id="PTHR35579">
    <property type="entry name" value="CRISPR SYSTEM CMS ENDORIBONUCLEASE CSM3"/>
    <property type="match status" value="1"/>
</dbReference>
<keyword evidence="11" id="KW-1185">Reference proteome</keyword>
<evidence type="ECO:0000256" key="8">
    <source>
        <dbReference type="ARBA" id="ARBA00033183"/>
    </source>
</evidence>
<dbReference type="RefSeq" id="WP_061919094.1">
    <property type="nucleotide sequence ID" value="NZ_DF967971.1"/>
</dbReference>